<dbReference type="CDD" id="cd06171">
    <property type="entry name" value="Sigma70_r4"/>
    <property type="match status" value="1"/>
</dbReference>
<dbReference type="Gene3D" id="1.10.1740.10">
    <property type="match status" value="1"/>
</dbReference>
<proteinExistence type="inferred from homology"/>
<dbReference type="Pfam" id="PF04542">
    <property type="entry name" value="Sigma70_r2"/>
    <property type="match status" value="1"/>
</dbReference>
<dbReference type="PANTHER" id="PTHR43133:SF50">
    <property type="entry name" value="ECF RNA POLYMERASE SIGMA FACTOR SIGM"/>
    <property type="match status" value="1"/>
</dbReference>
<dbReference type="PROSITE" id="PS01063">
    <property type="entry name" value="SIGMA70_ECF"/>
    <property type="match status" value="1"/>
</dbReference>
<comment type="similarity">
    <text evidence="1 6">Belongs to the sigma-70 factor family. ECF subfamily.</text>
</comment>
<dbReference type="GO" id="GO:0006352">
    <property type="term" value="P:DNA-templated transcription initiation"/>
    <property type="evidence" value="ECO:0007669"/>
    <property type="project" value="InterPro"/>
</dbReference>
<dbReference type="OrthoDB" id="3692620at2"/>
<evidence type="ECO:0000256" key="5">
    <source>
        <dbReference type="ARBA" id="ARBA00023163"/>
    </source>
</evidence>
<dbReference type="NCBIfam" id="TIGR02937">
    <property type="entry name" value="sigma70-ECF"/>
    <property type="match status" value="1"/>
</dbReference>
<evidence type="ECO:0000259" key="8">
    <source>
        <dbReference type="Pfam" id="PF08281"/>
    </source>
</evidence>
<dbReference type="InterPro" id="IPR013324">
    <property type="entry name" value="RNA_pol_sigma_r3/r4-like"/>
</dbReference>
<evidence type="ECO:0000313" key="9">
    <source>
        <dbReference type="EMBL" id="SBT47112.1"/>
    </source>
</evidence>
<evidence type="ECO:0000313" key="10">
    <source>
        <dbReference type="Proteomes" id="UP000199385"/>
    </source>
</evidence>
<organism evidence="9 10">
    <name type="scientific">Micromonospora auratinigra</name>
    <dbReference type="NCBI Taxonomy" id="261654"/>
    <lineage>
        <taxon>Bacteria</taxon>
        <taxon>Bacillati</taxon>
        <taxon>Actinomycetota</taxon>
        <taxon>Actinomycetes</taxon>
        <taxon>Micromonosporales</taxon>
        <taxon>Micromonosporaceae</taxon>
        <taxon>Micromonospora</taxon>
    </lineage>
</organism>
<protein>
    <recommendedName>
        <fullName evidence="6">RNA polymerase sigma factor</fullName>
    </recommendedName>
</protein>
<dbReference type="InterPro" id="IPR007627">
    <property type="entry name" value="RNA_pol_sigma70_r2"/>
</dbReference>
<keyword evidence="10" id="KW-1185">Reference proteome</keyword>
<evidence type="ECO:0000256" key="6">
    <source>
        <dbReference type="RuleBase" id="RU000716"/>
    </source>
</evidence>
<dbReference type="GO" id="GO:0006950">
    <property type="term" value="P:response to stress"/>
    <property type="evidence" value="ECO:0007669"/>
    <property type="project" value="UniProtKB-ARBA"/>
</dbReference>
<dbReference type="Gene3D" id="1.10.10.10">
    <property type="entry name" value="Winged helix-like DNA-binding domain superfamily/Winged helix DNA-binding domain"/>
    <property type="match status" value="1"/>
</dbReference>
<keyword evidence="5 6" id="KW-0804">Transcription</keyword>
<evidence type="ECO:0000256" key="4">
    <source>
        <dbReference type="ARBA" id="ARBA00023125"/>
    </source>
</evidence>
<keyword evidence="4 6" id="KW-0238">DNA-binding</keyword>
<dbReference type="InterPro" id="IPR036388">
    <property type="entry name" value="WH-like_DNA-bd_sf"/>
</dbReference>
<dbReference type="Pfam" id="PF08281">
    <property type="entry name" value="Sigma70_r4_2"/>
    <property type="match status" value="1"/>
</dbReference>
<dbReference type="EMBL" id="LT594323">
    <property type="protein sequence ID" value="SBT47112.1"/>
    <property type="molecule type" value="Genomic_DNA"/>
</dbReference>
<dbReference type="STRING" id="261654.GA0070611_3613"/>
<name>A0A1A8ZTA8_9ACTN</name>
<dbReference type="GO" id="GO:0003677">
    <property type="term" value="F:DNA binding"/>
    <property type="evidence" value="ECO:0007669"/>
    <property type="project" value="UniProtKB-KW"/>
</dbReference>
<dbReference type="PATRIC" id="fig|261654.4.peg.3674"/>
<reference evidence="10" key="1">
    <citation type="submission" date="2016-06" db="EMBL/GenBank/DDBJ databases">
        <authorList>
            <person name="Varghese N."/>
            <person name="Submissions Spin"/>
        </authorList>
    </citation>
    <scope>NUCLEOTIDE SEQUENCE [LARGE SCALE GENOMIC DNA]</scope>
    <source>
        <strain evidence="10">DSM 44815</strain>
    </source>
</reference>
<dbReference type="InterPro" id="IPR013325">
    <property type="entry name" value="RNA_pol_sigma_r2"/>
</dbReference>
<dbReference type="GO" id="GO:0016987">
    <property type="term" value="F:sigma factor activity"/>
    <property type="evidence" value="ECO:0007669"/>
    <property type="project" value="UniProtKB-KW"/>
</dbReference>
<dbReference type="InterPro" id="IPR014325">
    <property type="entry name" value="RNA_pol_sigma-E_actinobac"/>
</dbReference>
<gene>
    <name evidence="9" type="ORF">GA0070611_3613</name>
</gene>
<dbReference type="AlphaFoldDB" id="A0A1A8ZTA8"/>
<keyword evidence="2 6" id="KW-0805">Transcription regulation</keyword>
<feature type="domain" description="RNA polymerase sigma-70 region 2" evidence="7">
    <location>
        <begin position="10"/>
        <end position="75"/>
    </location>
</feature>
<evidence type="ECO:0000256" key="2">
    <source>
        <dbReference type="ARBA" id="ARBA00023015"/>
    </source>
</evidence>
<dbReference type="InterPro" id="IPR000838">
    <property type="entry name" value="RNA_pol_sigma70_ECF_CS"/>
</dbReference>
<dbReference type="InterPro" id="IPR013249">
    <property type="entry name" value="RNA_pol_sigma70_r4_t2"/>
</dbReference>
<keyword evidence="3 6" id="KW-0731">Sigma factor</keyword>
<evidence type="ECO:0000256" key="3">
    <source>
        <dbReference type="ARBA" id="ARBA00023082"/>
    </source>
</evidence>
<dbReference type="InterPro" id="IPR014284">
    <property type="entry name" value="RNA_pol_sigma-70_dom"/>
</dbReference>
<evidence type="ECO:0000256" key="1">
    <source>
        <dbReference type="ARBA" id="ARBA00010641"/>
    </source>
</evidence>
<dbReference type="Proteomes" id="UP000199385">
    <property type="component" value="Chromosome I"/>
</dbReference>
<sequence length="165" mass="18288">MQPTFEEFVTARGGTLLRFALMLTGDRHQAEDLVQSVLAKAYVRWARVAAMAQPEAYLKQVLVNENLRWWRRRSSRETPVAEPADGPAGSDGPGAYAAREAAWALLGRLPRRQRAVLVLRYYEDLADTQIAEILGCTPGTVRSQAARALATLRAVVPTMDREALP</sequence>
<dbReference type="PANTHER" id="PTHR43133">
    <property type="entry name" value="RNA POLYMERASE ECF-TYPE SIGMA FACTO"/>
    <property type="match status" value="1"/>
</dbReference>
<dbReference type="InterPro" id="IPR039425">
    <property type="entry name" value="RNA_pol_sigma-70-like"/>
</dbReference>
<dbReference type="RefSeq" id="WP_091665693.1">
    <property type="nucleotide sequence ID" value="NZ_LT594323.1"/>
</dbReference>
<dbReference type="NCBIfam" id="TIGR02983">
    <property type="entry name" value="SigE-fam_strep"/>
    <property type="match status" value="1"/>
</dbReference>
<dbReference type="SUPFAM" id="SSF88659">
    <property type="entry name" value="Sigma3 and sigma4 domains of RNA polymerase sigma factors"/>
    <property type="match status" value="1"/>
</dbReference>
<evidence type="ECO:0000259" key="7">
    <source>
        <dbReference type="Pfam" id="PF04542"/>
    </source>
</evidence>
<feature type="domain" description="RNA polymerase sigma factor 70 region 4 type 2" evidence="8">
    <location>
        <begin position="100"/>
        <end position="152"/>
    </location>
</feature>
<dbReference type="SUPFAM" id="SSF88946">
    <property type="entry name" value="Sigma2 domain of RNA polymerase sigma factors"/>
    <property type="match status" value="1"/>
</dbReference>
<accession>A0A1A8ZTA8</accession>